<dbReference type="Proteomes" id="UP001597018">
    <property type="component" value="Unassembled WGS sequence"/>
</dbReference>
<sequence>MVWIGGDVAGLPFLGALLRQWKRDDEHEAAEVDRQLDEDAHEDGTDGGLWWEHDPVLAERFRRRG</sequence>
<gene>
    <name evidence="2" type="ORF">ACFQ16_12590</name>
</gene>
<dbReference type="EMBL" id="JBHTIW010000007">
    <property type="protein sequence ID" value="MFD0920583.1"/>
    <property type="molecule type" value="Genomic_DNA"/>
</dbReference>
<comment type="caution">
    <text evidence="2">The sequence shown here is derived from an EMBL/GenBank/DDBJ whole genome shotgun (WGS) entry which is preliminary data.</text>
</comment>
<evidence type="ECO:0000313" key="3">
    <source>
        <dbReference type="Proteomes" id="UP001597018"/>
    </source>
</evidence>
<feature type="region of interest" description="Disordered" evidence="1">
    <location>
        <begin position="29"/>
        <end position="50"/>
    </location>
</feature>
<evidence type="ECO:0000313" key="2">
    <source>
        <dbReference type="EMBL" id="MFD0920583.1"/>
    </source>
</evidence>
<proteinExistence type="predicted"/>
<name>A0ABW3FSD0_9PSEU</name>
<dbReference type="RefSeq" id="WP_263248207.1">
    <property type="nucleotide sequence ID" value="NZ_BAABLT010000005.1"/>
</dbReference>
<accession>A0ABW3FSD0</accession>
<protein>
    <submittedName>
        <fullName evidence="2">Uncharacterized protein</fullName>
    </submittedName>
</protein>
<organism evidence="2 3">
    <name type="scientific">Saccharopolyspora rosea</name>
    <dbReference type="NCBI Taxonomy" id="524884"/>
    <lineage>
        <taxon>Bacteria</taxon>
        <taxon>Bacillati</taxon>
        <taxon>Actinomycetota</taxon>
        <taxon>Actinomycetes</taxon>
        <taxon>Pseudonocardiales</taxon>
        <taxon>Pseudonocardiaceae</taxon>
        <taxon>Saccharopolyspora</taxon>
    </lineage>
</organism>
<feature type="compositionally biased region" description="Basic and acidic residues" evidence="1">
    <location>
        <begin position="29"/>
        <end position="44"/>
    </location>
</feature>
<keyword evidence="3" id="KW-1185">Reference proteome</keyword>
<evidence type="ECO:0000256" key="1">
    <source>
        <dbReference type="SAM" id="MobiDB-lite"/>
    </source>
</evidence>
<reference evidence="3" key="1">
    <citation type="journal article" date="2019" name="Int. J. Syst. Evol. Microbiol.">
        <title>The Global Catalogue of Microorganisms (GCM) 10K type strain sequencing project: providing services to taxonomists for standard genome sequencing and annotation.</title>
        <authorList>
            <consortium name="The Broad Institute Genomics Platform"/>
            <consortium name="The Broad Institute Genome Sequencing Center for Infectious Disease"/>
            <person name="Wu L."/>
            <person name="Ma J."/>
        </authorList>
    </citation>
    <scope>NUCLEOTIDE SEQUENCE [LARGE SCALE GENOMIC DNA]</scope>
    <source>
        <strain evidence="3">CCUG 56401</strain>
    </source>
</reference>